<proteinExistence type="predicted"/>
<dbReference type="Pfam" id="PF12773">
    <property type="entry name" value="DZR"/>
    <property type="match status" value="1"/>
</dbReference>
<organism evidence="4 5">
    <name type="scientific">Candidatus Wallbacteria bacterium HGW-Wallbacteria-1</name>
    <dbReference type="NCBI Taxonomy" id="2013854"/>
    <lineage>
        <taxon>Bacteria</taxon>
        <taxon>Candidatus Walliibacteriota</taxon>
    </lineage>
</organism>
<dbReference type="InterPro" id="IPR025874">
    <property type="entry name" value="DZR"/>
</dbReference>
<gene>
    <name evidence="4" type="ORF">CVV64_15125</name>
</gene>
<keyword evidence="2" id="KW-0812">Transmembrane</keyword>
<dbReference type="PROSITE" id="PS50234">
    <property type="entry name" value="VWFA"/>
    <property type="match status" value="1"/>
</dbReference>
<sequence length="639" mass="67983">MKCPKCSKPLPRKGRFCRYCGTGIETSCIKCQHINGADVDFCTRCGTRIGDLIYCESCGASNFPDSENCIKCANQLNGEDSRSTNLPDSHDSHDSDESHPRSRSGIAAGFLAAAVFLGLLVTSYWYAPLNQNHPKPPIPVPVTVPITVISPIPDPGPTVPMNPSDQTGKGSLALGSWGTLEWESCHGYYPAAVDSSANILLTLRSLRNRAAANDDKKVARDLILVLDCSGSMGGYRANPALPYLREAIIKGTSALSSEDRITLIIYSNEAETIINRQPLGDGSLLRNAVAGLEAQGGTNIGDALTAAGAIAAQAPGSHIFIFTDGMSTVGLDSGRGPGGDPQILLNHAEKVIPRNAIVSTMGLGTDFNEKLMEQLARMRGGNYHYAPGAGAMADRFREEVMGLSAGNCPSLTLELIPFESSDVKPRVTQVLNVNSSIGGETTSLLFEGVAEGGARSSLLSMNLVAGSASGKGTVTGFQLIARWRDSMDREKTAAGQINMGLSHDPAICAASARQNIISLVQFHNLAEERRKALSALRRGSADEARNIARQARVQVKNFSSKLERAPENVIRQTRLLIEDLDNLDSSADSGISGSANFGDTTGTGTTGPKTKKAEAGKAMESLIKKLHYRAYSADRDIMN</sequence>
<keyword evidence="2" id="KW-1133">Transmembrane helix</keyword>
<dbReference type="SUPFAM" id="SSF53300">
    <property type="entry name" value="vWA-like"/>
    <property type="match status" value="1"/>
</dbReference>
<dbReference type="InterPro" id="IPR051266">
    <property type="entry name" value="CLCR"/>
</dbReference>
<keyword evidence="2" id="KW-0472">Membrane</keyword>
<dbReference type="Proteomes" id="UP000233256">
    <property type="component" value="Unassembled WGS sequence"/>
</dbReference>
<dbReference type="Gene3D" id="3.40.50.410">
    <property type="entry name" value="von Willebrand factor, type A domain"/>
    <property type="match status" value="1"/>
</dbReference>
<evidence type="ECO:0000256" key="1">
    <source>
        <dbReference type="SAM" id="MobiDB-lite"/>
    </source>
</evidence>
<dbReference type="PANTHER" id="PTHR10579:SF43">
    <property type="entry name" value="ZINC FINGER (C3HC4-TYPE RING FINGER) FAMILY PROTEIN"/>
    <property type="match status" value="1"/>
</dbReference>
<dbReference type="SMART" id="SM00327">
    <property type="entry name" value="VWA"/>
    <property type="match status" value="1"/>
</dbReference>
<evidence type="ECO:0000313" key="4">
    <source>
        <dbReference type="EMBL" id="PKK89240.1"/>
    </source>
</evidence>
<name>A0A2N1PLN9_9BACT</name>
<feature type="transmembrane region" description="Helical" evidence="2">
    <location>
        <begin position="106"/>
        <end position="127"/>
    </location>
</feature>
<reference evidence="4 5" key="1">
    <citation type="journal article" date="2017" name="ISME J.">
        <title>Potential for microbial H2 and metal transformations associated with novel bacteria and archaea in deep terrestrial subsurface sediments.</title>
        <authorList>
            <person name="Hernsdorf A.W."/>
            <person name="Amano Y."/>
            <person name="Miyakawa K."/>
            <person name="Ise K."/>
            <person name="Suzuki Y."/>
            <person name="Anantharaman K."/>
            <person name="Probst A."/>
            <person name="Burstein D."/>
            <person name="Thomas B.C."/>
            <person name="Banfield J.F."/>
        </authorList>
    </citation>
    <scope>NUCLEOTIDE SEQUENCE [LARGE SCALE GENOMIC DNA]</scope>
    <source>
        <strain evidence="4">HGW-Wallbacteria-1</strain>
    </source>
</reference>
<dbReference type="PANTHER" id="PTHR10579">
    <property type="entry name" value="CALCIUM-ACTIVATED CHLORIDE CHANNEL REGULATOR"/>
    <property type="match status" value="1"/>
</dbReference>
<dbReference type="EMBL" id="PGXC01000022">
    <property type="protein sequence ID" value="PKK89240.1"/>
    <property type="molecule type" value="Genomic_DNA"/>
</dbReference>
<feature type="compositionally biased region" description="Basic and acidic residues" evidence="1">
    <location>
        <begin position="88"/>
        <end position="100"/>
    </location>
</feature>
<dbReference type="AlphaFoldDB" id="A0A2N1PLN9"/>
<accession>A0A2N1PLN9</accession>
<comment type="caution">
    <text evidence="4">The sequence shown here is derived from an EMBL/GenBank/DDBJ whole genome shotgun (WGS) entry which is preliminary data.</text>
</comment>
<evidence type="ECO:0000313" key="5">
    <source>
        <dbReference type="Proteomes" id="UP000233256"/>
    </source>
</evidence>
<feature type="region of interest" description="Disordered" evidence="1">
    <location>
        <begin position="591"/>
        <end position="616"/>
    </location>
</feature>
<evidence type="ECO:0000256" key="2">
    <source>
        <dbReference type="SAM" id="Phobius"/>
    </source>
</evidence>
<dbReference type="InterPro" id="IPR002035">
    <property type="entry name" value="VWF_A"/>
</dbReference>
<dbReference type="InterPro" id="IPR036465">
    <property type="entry name" value="vWFA_dom_sf"/>
</dbReference>
<protein>
    <recommendedName>
        <fullName evidence="3">VWFA domain-containing protein</fullName>
    </recommendedName>
</protein>
<feature type="compositionally biased region" description="Low complexity" evidence="1">
    <location>
        <begin position="591"/>
        <end position="608"/>
    </location>
</feature>
<evidence type="ECO:0000259" key="3">
    <source>
        <dbReference type="PROSITE" id="PS50234"/>
    </source>
</evidence>
<feature type="domain" description="VWFA" evidence="3">
    <location>
        <begin position="221"/>
        <end position="400"/>
    </location>
</feature>
<feature type="region of interest" description="Disordered" evidence="1">
    <location>
        <begin position="81"/>
        <end position="101"/>
    </location>
</feature>
<dbReference type="Pfam" id="PF13519">
    <property type="entry name" value="VWA_2"/>
    <property type="match status" value="1"/>
</dbReference>